<protein>
    <submittedName>
        <fullName evidence="4">Regulatory protein SoxS</fullName>
    </submittedName>
</protein>
<organism evidence="4 5">
    <name type="scientific">Sphingomonas mucosissima</name>
    <dbReference type="NCBI Taxonomy" id="370959"/>
    <lineage>
        <taxon>Bacteria</taxon>
        <taxon>Pseudomonadati</taxon>
        <taxon>Pseudomonadota</taxon>
        <taxon>Alphaproteobacteria</taxon>
        <taxon>Sphingomonadales</taxon>
        <taxon>Sphingomonadaceae</taxon>
        <taxon>Sphingomonas</taxon>
    </lineage>
</organism>
<keyword evidence="5" id="KW-1185">Reference proteome</keyword>
<dbReference type="Proteomes" id="UP000197783">
    <property type="component" value="Unassembled WGS sequence"/>
</dbReference>
<name>A0A245ZE59_9SPHN</name>
<comment type="caution">
    <text evidence="4">The sequence shown here is derived from an EMBL/GenBank/DDBJ whole genome shotgun (WGS) entry which is preliminary data.</text>
</comment>
<dbReference type="SMART" id="SM00342">
    <property type="entry name" value="HTH_ARAC"/>
    <property type="match status" value="1"/>
</dbReference>
<proteinExistence type="predicted"/>
<dbReference type="GO" id="GO:0003700">
    <property type="term" value="F:DNA-binding transcription factor activity"/>
    <property type="evidence" value="ECO:0007669"/>
    <property type="project" value="InterPro"/>
</dbReference>
<evidence type="ECO:0000313" key="5">
    <source>
        <dbReference type="Proteomes" id="UP000197783"/>
    </source>
</evidence>
<dbReference type="SUPFAM" id="SSF46689">
    <property type="entry name" value="Homeodomain-like"/>
    <property type="match status" value="2"/>
</dbReference>
<dbReference type="GO" id="GO:0043565">
    <property type="term" value="F:sequence-specific DNA binding"/>
    <property type="evidence" value="ECO:0007669"/>
    <property type="project" value="InterPro"/>
</dbReference>
<dbReference type="InterPro" id="IPR053142">
    <property type="entry name" value="PchR_regulatory_protein"/>
</dbReference>
<dbReference type="Gene3D" id="1.10.10.60">
    <property type="entry name" value="Homeodomain-like"/>
    <property type="match status" value="1"/>
</dbReference>
<evidence type="ECO:0000313" key="4">
    <source>
        <dbReference type="EMBL" id="OWK27999.1"/>
    </source>
</evidence>
<evidence type="ECO:0000256" key="2">
    <source>
        <dbReference type="ARBA" id="ARBA00023163"/>
    </source>
</evidence>
<evidence type="ECO:0000259" key="3">
    <source>
        <dbReference type="PROSITE" id="PS01124"/>
    </source>
</evidence>
<dbReference type="InterPro" id="IPR018060">
    <property type="entry name" value="HTH_AraC"/>
</dbReference>
<accession>A0A245ZE59</accession>
<dbReference type="PANTHER" id="PTHR47893">
    <property type="entry name" value="REGULATORY PROTEIN PCHR"/>
    <property type="match status" value="1"/>
</dbReference>
<dbReference type="EMBL" id="NBBJ01000007">
    <property type="protein sequence ID" value="OWK27999.1"/>
    <property type="molecule type" value="Genomic_DNA"/>
</dbReference>
<dbReference type="InterPro" id="IPR009057">
    <property type="entry name" value="Homeodomain-like_sf"/>
</dbReference>
<sequence>MRTVGQHRVETLKLRDGVTLVLSDISSGEECAYHHVEPEDVFAIGFHLKGGSRFDMEGTRFDTKPLEVHAGAAPRAATSSFILPAHGFRTMSLRFAPEAAQELLARHGLRDSGLMSMVAQGAQAVSATRLAPLNQPGVAMLEAMFAAPYSGAGRSLFLESCALGLLAAQIDAAVPGTGESETSVPERGLGEALAYLDAHLNDPPTIVQLARIAGMNDFKLKRAFKAAFGTTVFGYVRQRRMERAAGDLHAGLSVAQAAGQAGYECPRCFSDAFRRHFGMLPSEVMRAALAETPARYG</sequence>
<dbReference type="RefSeq" id="WP_169715746.1">
    <property type="nucleotide sequence ID" value="NZ_NBBJ01000007.1"/>
</dbReference>
<keyword evidence="1" id="KW-0805">Transcription regulation</keyword>
<dbReference type="PROSITE" id="PS01124">
    <property type="entry name" value="HTH_ARAC_FAMILY_2"/>
    <property type="match status" value="1"/>
</dbReference>
<dbReference type="Pfam" id="PF12833">
    <property type="entry name" value="HTH_18"/>
    <property type="match status" value="1"/>
</dbReference>
<keyword evidence="2" id="KW-0804">Transcription</keyword>
<gene>
    <name evidence="4" type="primary">soxS</name>
    <name evidence="4" type="ORF">SPMU_32440</name>
</gene>
<dbReference type="AlphaFoldDB" id="A0A245ZE59"/>
<reference evidence="4 5" key="1">
    <citation type="submission" date="2017-03" db="EMBL/GenBank/DDBJ databases">
        <title>Genome sequence of Sphingomonas mucosissima DSM 17494.</title>
        <authorList>
            <person name="Poehlein A."/>
            <person name="Wuebbeler J.H."/>
            <person name="Steinbuechel A."/>
            <person name="Daniel R."/>
        </authorList>
    </citation>
    <scope>NUCLEOTIDE SEQUENCE [LARGE SCALE GENOMIC DNA]</scope>
    <source>
        <strain evidence="4 5">DSM 17494</strain>
    </source>
</reference>
<dbReference type="PANTHER" id="PTHR47893:SF1">
    <property type="entry name" value="REGULATORY PROTEIN PCHR"/>
    <property type="match status" value="1"/>
</dbReference>
<evidence type="ECO:0000256" key="1">
    <source>
        <dbReference type="ARBA" id="ARBA00023015"/>
    </source>
</evidence>
<feature type="domain" description="HTH araC/xylS-type" evidence="3">
    <location>
        <begin position="190"/>
        <end position="287"/>
    </location>
</feature>